<dbReference type="GeneID" id="85440568"/>
<proteinExistence type="predicted"/>
<dbReference type="EMBL" id="JAHLJV010000001">
    <property type="protein sequence ID" value="KAK1600220.1"/>
    <property type="molecule type" value="Genomic_DNA"/>
</dbReference>
<gene>
    <name evidence="3" type="ORF">LY79DRAFT_532905</name>
</gene>
<sequence length="70" mass="8317">MFGKFRLQPIYALLHLLHVTHTVQHSSRHSMAYWRLDSQRSAGQWGSYHPHSLSPFPTQRLKSSRLRFSR</sequence>
<evidence type="ECO:0000313" key="4">
    <source>
        <dbReference type="Proteomes" id="UP001230504"/>
    </source>
</evidence>
<comment type="caution">
    <text evidence="3">The sequence shown here is derived from an EMBL/GenBank/DDBJ whole genome shotgun (WGS) entry which is preliminary data.</text>
</comment>
<dbReference type="RefSeq" id="XP_060420716.1">
    <property type="nucleotide sequence ID" value="XM_060556328.1"/>
</dbReference>
<organism evidence="3 4">
    <name type="scientific">Colletotrichum navitas</name>
    <dbReference type="NCBI Taxonomy" id="681940"/>
    <lineage>
        <taxon>Eukaryota</taxon>
        <taxon>Fungi</taxon>
        <taxon>Dikarya</taxon>
        <taxon>Ascomycota</taxon>
        <taxon>Pezizomycotina</taxon>
        <taxon>Sordariomycetes</taxon>
        <taxon>Hypocreomycetidae</taxon>
        <taxon>Glomerellales</taxon>
        <taxon>Glomerellaceae</taxon>
        <taxon>Colletotrichum</taxon>
        <taxon>Colletotrichum graminicola species complex</taxon>
    </lineage>
</organism>
<protein>
    <recommendedName>
        <fullName evidence="5">Secreted protein</fullName>
    </recommendedName>
</protein>
<keyword evidence="4" id="KW-1185">Reference proteome</keyword>
<keyword evidence="2" id="KW-0732">Signal</keyword>
<evidence type="ECO:0000256" key="2">
    <source>
        <dbReference type="SAM" id="SignalP"/>
    </source>
</evidence>
<name>A0AAD8QD86_9PEZI</name>
<feature type="region of interest" description="Disordered" evidence="1">
    <location>
        <begin position="42"/>
        <end position="70"/>
    </location>
</feature>
<feature type="signal peptide" evidence="2">
    <location>
        <begin position="1"/>
        <end position="22"/>
    </location>
</feature>
<dbReference type="AlphaFoldDB" id="A0AAD8QD86"/>
<dbReference type="Proteomes" id="UP001230504">
    <property type="component" value="Unassembled WGS sequence"/>
</dbReference>
<evidence type="ECO:0000313" key="3">
    <source>
        <dbReference type="EMBL" id="KAK1600220.1"/>
    </source>
</evidence>
<accession>A0AAD8QD86</accession>
<evidence type="ECO:0008006" key="5">
    <source>
        <dbReference type="Google" id="ProtNLM"/>
    </source>
</evidence>
<feature type="chain" id="PRO_5042003891" description="Secreted protein" evidence="2">
    <location>
        <begin position="23"/>
        <end position="70"/>
    </location>
</feature>
<reference evidence="3" key="1">
    <citation type="submission" date="2021-06" db="EMBL/GenBank/DDBJ databases">
        <title>Comparative genomics, transcriptomics and evolutionary studies reveal genomic signatures of adaptation to plant cell wall in hemibiotrophic fungi.</title>
        <authorList>
            <consortium name="DOE Joint Genome Institute"/>
            <person name="Baroncelli R."/>
            <person name="Diaz J.F."/>
            <person name="Benocci T."/>
            <person name="Peng M."/>
            <person name="Battaglia E."/>
            <person name="Haridas S."/>
            <person name="Andreopoulos W."/>
            <person name="Labutti K."/>
            <person name="Pangilinan J."/>
            <person name="Floch G.L."/>
            <person name="Makela M.R."/>
            <person name="Henrissat B."/>
            <person name="Grigoriev I.V."/>
            <person name="Crouch J.A."/>
            <person name="De Vries R.P."/>
            <person name="Sukno S.A."/>
            <person name="Thon M.R."/>
        </authorList>
    </citation>
    <scope>NUCLEOTIDE SEQUENCE</scope>
    <source>
        <strain evidence="3">CBS 125086</strain>
    </source>
</reference>
<evidence type="ECO:0000256" key="1">
    <source>
        <dbReference type="SAM" id="MobiDB-lite"/>
    </source>
</evidence>